<evidence type="ECO:0000313" key="4">
    <source>
        <dbReference type="Proteomes" id="UP001596540"/>
    </source>
</evidence>
<dbReference type="EC" id="3.1.-.-" evidence="3"/>
<evidence type="ECO:0000313" key="3">
    <source>
        <dbReference type="EMBL" id="MFC7328642.1"/>
    </source>
</evidence>
<proteinExistence type="predicted"/>
<dbReference type="Proteomes" id="UP001596540">
    <property type="component" value="Unassembled WGS sequence"/>
</dbReference>
<dbReference type="GO" id="GO:0016787">
    <property type="term" value="F:hydrolase activity"/>
    <property type="evidence" value="ECO:0007669"/>
    <property type="project" value="UniProtKB-KW"/>
</dbReference>
<feature type="domain" description="Dienelactone hydrolase" evidence="2">
    <location>
        <begin position="21"/>
        <end position="214"/>
    </location>
</feature>
<dbReference type="Gene3D" id="3.40.50.1820">
    <property type="entry name" value="alpha/beta hydrolase"/>
    <property type="match status" value="1"/>
</dbReference>
<evidence type="ECO:0000259" key="2">
    <source>
        <dbReference type="Pfam" id="PF01738"/>
    </source>
</evidence>
<reference evidence="4" key="1">
    <citation type="journal article" date="2019" name="Int. J. Syst. Evol. Microbiol.">
        <title>The Global Catalogue of Microorganisms (GCM) 10K type strain sequencing project: providing services to taxonomists for standard genome sequencing and annotation.</title>
        <authorList>
            <consortium name="The Broad Institute Genomics Platform"/>
            <consortium name="The Broad Institute Genome Sequencing Center for Infectious Disease"/>
            <person name="Wu L."/>
            <person name="Ma J."/>
        </authorList>
    </citation>
    <scope>NUCLEOTIDE SEQUENCE [LARGE SCALE GENOMIC DNA]</scope>
    <source>
        <strain evidence="4">CGMCC 4.7382</strain>
    </source>
</reference>
<sequence length="251" mass="26450">MDVMPMEVRVGDVALASDLALPPQARGIVVFAESDDSPRRSRRERSVAAAMVNAGLGTLLVDLLTREEETRDRGGESAIAPRFDVPLLTRRVIAVVDELAATEHTARLRVGLFGTGTAAAGALGAAAARPARVSAVVCRNGRPDLAMERLPGVRAPVLLIVGGGDEHLVRTSHAAVESLHSPHRVQVVRGASHDFTEPGMLEHATGAALAWFRTYLPEKTEPRSAARHAAERGSPLAGGAGRDVPRPAQDG</sequence>
<dbReference type="SUPFAM" id="SSF53474">
    <property type="entry name" value="alpha/beta-Hydrolases"/>
    <property type="match status" value="1"/>
</dbReference>
<name>A0ABW2KF94_9ACTN</name>
<organism evidence="3 4">
    <name type="scientific">Marinactinospora rubrisoli</name>
    <dbReference type="NCBI Taxonomy" id="2715399"/>
    <lineage>
        <taxon>Bacteria</taxon>
        <taxon>Bacillati</taxon>
        <taxon>Actinomycetota</taxon>
        <taxon>Actinomycetes</taxon>
        <taxon>Streptosporangiales</taxon>
        <taxon>Nocardiopsidaceae</taxon>
        <taxon>Marinactinospora</taxon>
    </lineage>
</organism>
<keyword evidence="3" id="KW-0378">Hydrolase</keyword>
<gene>
    <name evidence="3" type="ORF">ACFQRF_12900</name>
</gene>
<dbReference type="InterPro" id="IPR029058">
    <property type="entry name" value="AB_hydrolase_fold"/>
</dbReference>
<feature type="compositionally biased region" description="Basic and acidic residues" evidence="1">
    <location>
        <begin position="221"/>
        <end position="231"/>
    </location>
</feature>
<dbReference type="InterPro" id="IPR002925">
    <property type="entry name" value="Dienelactn_hydro"/>
</dbReference>
<keyword evidence="4" id="KW-1185">Reference proteome</keyword>
<evidence type="ECO:0000256" key="1">
    <source>
        <dbReference type="SAM" id="MobiDB-lite"/>
    </source>
</evidence>
<comment type="caution">
    <text evidence="3">The sequence shown here is derived from an EMBL/GenBank/DDBJ whole genome shotgun (WGS) entry which is preliminary data.</text>
</comment>
<accession>A0ABW2KF94</accession>
<dbReference type="EMBL" id="JBHTBH010000005">
    <property type="protein sequence ID" value="MFC7328642.1"/>
    <property type="molecule type" value="Genomic_DNA"/>
</dbReference>
<feature type="region of interest" description="Disordered" evidence="1">
    <location>
        <begin position="221"/>
        <end position="251"/>
    </location>
</feature>
<protein>
    <submittedName>
        <fullName evidence="3">Dienelactone hydrolase family protein</fullName>
        <ecNumber evidence="3">3.1.-.-</ecNumber>
    </submittedName>
</protein>
<dbReference type="RefSeq" id="WP_379871290.1">
    <property type="nucleotide sequence ID" value="NZ_JBHTBH010000005.1"/>
</dbReference>
<dbReference type="Pfam" id="PF01738">
    <property type="entry name" value="DLH"/>
    <property type="match status" value="1"/>
</dbReference>